<proteinExistence type="predicted"/>
<organism evidence="1 2">
    <name type="scientific">Vaccinium darrowii</name>
    <dbReference type="NCBI Taxonomy" id="229202"/>
    <lineage>
        <taxon>Eukaryota</taxon>
        <taxon>Viridiplantae</taxon>
        <taxon>Streptophyta</taxon>
        <taxon>Embryophyta</taxon>
        <taxon>Tracheophyta</taxon>
        <taxon>Spermatophyta</taxon>
        <taxon>Magnoliopsida</taxon>
        <taxon>eudicotyledons</taxon>
        <taxon>Gunneridae</taxon>
        <taxon>Pentapetalae</taxon>
        <taxon>asterids</taxon>
        <taxon>Ericales</taxon>
        <taxon>Ericaceae</taxon>
        <taxon>Vaccinioideae</taxon>
        <taxon>Vaccinieae</taxon>
        <taxon>Vaccinium</taxon>
    </lineage>
</organism>
<reference evidence="1 2" key="1">
    <citation type="journal article" date="2021" name="Hortic Res">
        <title>High-quality reference genome and annotation aids understanding of berry development for evergreen blueberry (Vaccinium darrowii).</title>
        <authorList>
            <person name="Yu J."/>
            <person name="Hulse-Kemp A.M."/>
            <person name="Babiker E."/>
            <person name="Staton M."/>
        </authorList>
    </citation>
    <scope>NUCLEOTIDE SEQUENCE [LARGE SCALE GENOMIC DNA]</scope>
    <source>
        <strain evidence="2">cv. NJ 8807/NJ 8810</strain>
        <tissue evidence="1">Young leaf</tissue>
    </source>
</reference>
<gene>
    <name evidence="1" type="ORF">Vadar_016768</name>
</gene>
<name>A0ACB7YNC0_9ERIC</name>
<evidence type="ECO:0000313" key="1">
    <source>
        <dbReference type="EMBL" id="KAH7854683.1"/>
    </source>
</evidence>
<evidence type="ECO:0000313" key="2">
    <source>
        <dbReference type="Proteomes" id="UP000828048"/>
    </source>
</evidence>
<sequence>MEDLDTIDKSPSRSMDGEEEFNQEGAYREDIDMIDYKSPSRSMDGEEELNEEGAHTGDTDMIDYKSPIPSTDGEEELNQEDVHMEDIDMIDYKSPSVSTDGEEQSNQERSEENKSTEQFEDNDDPLKNLKDKIGTAVEDWFQEMIDKIEDSVEESQDDGEGDEEYICIYEEDKFCPEMLPEFMAEICLGSCESYDDFASLLRQKWAAISEAEPREEEQLPPERSWPDHSLKFEEMSDGVLIEISPWSLPWPEFKSKLFRVDGEEAYQTFQRVIENANVIMATYEDPLLGDVMVYPEKGTVAFSAGLHGWAFTLTNFAKMYASNFGVDESKMMERLGGENFFDPATKKWTTKNTGSATCKRGFVQFCYEPIKQIINTYMNDQKDKLWPMLQKLGVTMKSDEKELMAKALMERVMQTWLPPSSAVLEMMIFHLPSPSTAQRYRVENFYEGPLDDQYANAIGNYDPEGPLMLYVSKMIPASDKGRFFAFGRVFAGESVDWCEGLMSIPERQHFTNIWLISLFSQEQHAGKAVANSTLATSLRVNGSD</sequence>
<keyword evidence="2" id="KW-1185">Reference proteome</keyword>
<dbReference type="EMBL" id="CM037161">
    <property type="protein sequence ID" value="KAH7854683.1"/>
    <property type="molecule type" value="Genomic_DNA"/>
</dbReference>
<protein>
    <submittedName>
        <fullName evidence="1">Uncharacterized protein</fullName>
    </submittedName>
</protein>
<accession>A0ACB7YNC0</accession>
<dbReference type="Proteomes" id="UP000828048">
    <property type="component" value="Chromosome 11"/>
</dbReference>
<comment type="caution">
    <text evidence="1">The sequence shown here is derived from an EMBL/GenBank/DDBJ whole genome shotgun (WGS) entry which is preliminary data.</text>
</comment>